<dbReference type="PROSITE" id="PS50929">
    <property type="entry name" value="ABC_TM1F"/>
    <property type="match status" value="2"/>
</dbReference>
<feature type="domain" description="ABC transporter" evidence="11">
    <location>
        <begin position="1211"/>
        <end position="1446"/>
    </location>
</feature>
<keyword evidence="3 10" id="KW-0812">Transmembrane</keyword>
<evidence type="ECO:0000256" key="2">
    <source>
        <dbReference type="ARBA" id="ARBA00022448"/>
    </source>
</evidence>
<dbReference type="Gene3D" id="1.20.1560.10">
    <property type="entry name" value="ABC transporter type 1, transmembrane domain"/>
    <property type="match status" value="2"/>
</dbReference>
<sequence length="1471" mass="162728">MPTTADRAAMAKATATSPNPKRALGSGKASAGGLSKLFFCWTNPLVHYAYTHTLSSDVLWPMGRTHLSATLQEKFDLEWERQVASGSPSLFSAFFRVFAYRWIVGGIGQLFQWGLRLAFPLLIREILTWYEDDQAPLWWGFLLVGLLFVSQFITMAMIENHTIMNLYALGMDLRTLTNVIVFRKSMRLSTKARAATSQGKLVTLMSSDAEKLPFMTLFIHLLWVLPIVIIIAIYLLAQLIGVATIVGVGLIVLSIPLQSMLIKRQILIQKRFRKKTDQRVHMVGEVLDSMKIIKFYGWESTFRDRIEELRNAEIKVVKEYAYATALYVTLLFALPILIIFLTLIVYYEIEGELRPEIVFPALSLMYLIRTPILMLPRAMTTFTMGKVTVRRLEKFLLEEEMQWRMVEWTERDGCDTKGLGNVSLLNGSFQWPDRDLRVVVPKTEEKKNNSDNKKKTDTTDTKEPANAAQPQNPPAEAKSAPAGEADDQKQKEEKKKCKFSLQNITIAPQCGRLVAVVGQVGSGKSSLLQAILGEMPAVEPSASSRGGTGSGSMPTDTKYLSRRGSNLGDPASIAMREPSQGMLEGRSTAMLLDGPPTTTTTTTTTTAAAATATKNHAGTGDGVGVRMNGSVAYCAQSAWIVNNTLRGNILFGKPMDMARYNDVIAACALEADIRQLPGGDFTEIGEKGINLSGGQKQRVALARAVYSDADVYLLDDVLSAVDAETGRHIFEHVICRLQQQGKKIIFVTNQLQFVRRCSHVVVLQDGRVKEQGTYQELMDNDEDFGKLMKKLSHHHDAKKEEQAVADEPTDDEKGAGAKAEEAKHDVGGETEAKKQPLGVSGGKKGEEEDGKQQKKAGTLVNEEEMGQGSVGWPVFRYLFVDSLSGWCAFIGLMILWAVSQAAQNLFEWWLSVWTTQFVDNTGGVEDFYTYVYAILGTATILLIFARTMATAKALADAAGSMHHSLVCSVLRAPMSFFDTTPTGRILNRFSKDMDQVDSQLQVLMPSFLAMAIGLLGMMITIIVLVPVFLIVVLPLMLACYAVQKYYRPVSRGLQRIENVSRSPIFSKFQESLKGVVTIRAFNKAADMVCENAGLVDLSNRPFYLMHACNRWLQLRLETLGSFIILAIGLIVVGGKESAFFGINAGLAGLLLTYSQQTTTMITYTLRLGVELEAKMTSVERIREYSTTLDSEKDPVNPEYRAPEDWPKKGDIAVKNLSMRYRRGLPLVLSSVDLHIHAGMKVGVAGRTGSGKSSLMTVLFRLVEPEPGSSITIDGVDCLRLGLEELRRGMVIIPQDPFMFQGSLRYNLDPFNEFSDATIWSVLKCAALADWISGLPGRLASEVEEGGKNFSLGQRQLICLARAILRKPKILIMDEATASIDVETDELVQRTVREQFRDCTVLTIAHRLETIIDSDRVLVMDHGRLGEYDTPDALLSNPESLFSSLVDQLGAETASKLRSQAAVLAKERGGSE</sequence>
<feature type="compositionally biased region" description="Low complexity" evidence="9">
    <location>
        <begin position="464"/>
        <end position="477"/>
    </location>
</feature>
<dbReference type="CDD" id="cd03250">
    <property type="entry name" value="ABCC_MRP_domain1"/>
    <property type="match status" value="1"/>
</dbReference>
<dbReference type="InterPro" id="IPR044726">
    <property type="entry name" value="ABCC_6TM_D2"/>
</dbReference>
<dbReference type="InterPro" id="IPR050173">
    <property type="entry name" value="ABC_transporter_C-like"/>
</dbReference>
<dbReference type="GO" id="GO:0140359">
    <property type="term" value="F:ABC-type transporter activity"/>
    <property type="evidence" value="ECO:0007669"/>
    <property type="project" value="InterPro"/>
</dbReference>
<dbReference type="PROSITE" id="PS00211">
    <property type="entry name" value="ABC_TRANSPORTER_1"/>
    <property type="match status" value="2"/>
</dbReference>
<evidence type="ECO:0000256" key="9">
    <source>
        <dbReference type="SAM" id="MobiDB-lite"/>
    </source>
</evidence>
<name>A0A7S3Z5L1_9EUKA</name>
<feature type="transmembrane region" description="Helical" evidence="10">
    <location>
        <begin position="214"/>
        <end position="236"/>
    </location>
</feature>
<evidence type="ECO:0000256" key="3">
    <source>
        <dbReference type="ARBA" id="ARBA00022692"/>
    </source>
</evidence>
<dbReference type="SUPFAM" id="SSF90123">
    <property type="entry name" value="ABC transporter transmembrane region"/>
    <property type="match status" value="2"/>
</dbReference>
<feature type="transmembrane region" description="Helical" evidence="10">
    <location>
        <begin position="320"/>
        <end position="345"/>
    </location>
</feature>
<gene>
    <name evidence="13" type="ORF">LGLO00237_LOCUS23902</name>
</gene>
<evidence type="ECO:0000259" key="11">
    <source>
        <dbReference type="PROSITE" id="PS50893"/>
    </source>
</evidence>
<dbReference type="InterPro" id="IPR036640">
    <property type="entry name" value="ABC1_TM_sf"/>
</dbReference>
<protein>
    <recommendedName>
        <fullName evidence="14">ATP-dependent transporter ycf16</fullName>
    </recommendedName>
</protein>
<dbReference type="PROSITE" id="PS50893">
    <property type="entry name" value="ABC_TRANSPORTER_2"/>
    <property type="match status" value="2"/>
</dbReference>
<feature type="domain" description="ABC transmembrane type-1" evidence="12">
    <location>
        <begin position="890"/>
        <end position="1173"/>
    </location>
</feature>
<evidence type="ECO:0008006" key="14">
    <source>
        <dbReference type="Google" id="ProtNLM"/>
    </source>
</evidence>
<dbReference type="Pfam" id="PF00664">
    <property type="entry name" value="ABC_membrane"/>
    <property type="match status" value="2"/>
</dbReference>
<dbReference type="GO" id="GO:0005774">
    <property type="term" value="C:vacuolar membrane"/>
    <property type="evidence" value="ECO:0007669"/>
    <property type="project" value="UniProtKB-SubCell"/>
</dbReference>
<dbReference type="InterPro" id="IPR017871">
    <property type="entry name" value="ABC_transporter-like_CS"/>
</dbReference>
<feature type="compositionally biased region" description="Basic and acidic residues" evidence="9">
    <location>
        <begin position="811"/>
        <end position="834"/>
    </location>
</feature>
<accession>A0A7S3Z5L1</accession>
<proteinExistence type="predicted"/>
<keyword evidence="6" id="KW-0067">ATP-binding</keyword>
<evidence type="ECO:0000256" key="5">
    <source>
        <dbReference type="ARBA" id="ARBA00022741"/>
    </source>
</evidence>
<feature type="compositionally biased region" description="Basic and acidic residues" evidence="9">
    <location>
        <begin position="440"/>
        <end position="463"/>
    </location>
</feature>
<dbReference type="FunFam" id="1.20.1560.10:FF:000006">
    <property type="entry name" value="ATP-binding cassette, sub-family C (CFTR/MRP), member 9"/>
    <property type="match status" value="1"/>
</dbReference>
<feature type="region of interest" description="Disordered" evidence="9">
    <location>
        <begin position="440"/>
        <end position="494"/>
    </location>
</feature>
<feature type="region of interest" description="Disordered" evidence="9">
    <location>
        <begin position="538"/>
        <end position="573"/>
    </location>
</feature>
<dbReference type="SMART" id="SM00382">
    <property type="entry name" value="AAA"/>
    <property type="match status" value="2"/>
</dbReference>
<feature type="transmembrane region" description="Helical" evidence="10">
    <location>
        <begin position="874"/>
        <end position="898"/>
    </location>
</feature>
<evidence type="ECO:0000256" key="7">
    <source>
        <dbReference type="ARBA" id="ARBA00022989"/>
    </source>
</evidence>
<dbReference type="CDD" id="cd18579">
    <property type="entry name" value="ABC_6TM_ABCC_D1"/>
    <property type="match status" value="1"/>
</dbReference>
<feature type="domain" description="ABC transporter" evidence="11">
    <location>
        <begin position="483"/>
        <end position="790"/>
    </location>
</feature>
<reference evidence="13" key="1">
    <citation type="submission" date="2021-01" db="EMBL/GenBank/DDBJ databases">
        <authorList>
            <person name="Corre E."/>
            <person name="Pelletier E."/>
            <person name="Niang G."/>
            <person name="Scheremetjew M."/>
            <person name="Finn R."/>
            <person name="Kale V."/>
            <person name="Holt S."/>
            <person name="Cochrane G."/>
            <person name="Meng A."/>
            <person name="Brown T."/>
            <person name="Cohen L."/>
        </authorList>
    </citation>
    <scope>NUCLEOTIDE SEQUENCE</scope>
    <source>
        <strain evidence="13">CCCM811</strain>
    </source>
</reference>
<evidence type="ECO:0000256" key="10">
    <source>
        <dbReference type="SAM" id="Phobius"/>
    </source>
</evidence>
<keyword evidence="7 10" id="KW-1133">Transmembrane helix</keyword>
<dbReference type="GO" id="GO:0016887">
    <property type="term" value="F:ATP hydrolysis activity"/>
    <property type="evidence" value="ECO:0007669"/>
    <property type="project" value="InterPro"/>
</dbReference>
<feature type="transmembrane region" description="Helical" evidence="10">
    <location>
        <begin position="99"/>
        <end position="123"/>
    </location>
</feature>
<comment type="subcellular location">
    <subcellularLocation>
        <location evidence="1">Vacuole membrane</location>
        <topology evidence="1">Multi-pass membrane protein</topology>
    </subcellularLocation>
</comment>
<dbReference type="Pfam" id="PF00005">
    <property type="entry name" value="ABC_tran"/>
    <property type="match status" value="2"/>
</dbReference>
<dbReference type="FunFam" id="3.40.50.300:FF:000997">
    <property type="entry name" value="Multidrug resistance-associated protein 1"/>
    <property type="match status" value="1"/>
</dbReference>
<dbReference type="InterPro" id="IPR003439">
    <property type="entry name" value="ABC_transporter-like_ATP-bd"/>
</dbReference>
<keyword evidence="5" id="KW-0547">Nucleotide-binding</keyword>
<evidence type="ECO:0000256" key="4">
    <source>
        <dbReference type="ARBA" id="ARBA00022737"/>
    </source>
</evidence>
<dbReference type="PANTHER" id="PTHR24223">
    <property type="entry name" value="ATP-BINDING CASSETTE SUB-FAMILY C"/>
    <property type="match status" value="1"/>
</dbReference>
<keyword evidence="4" id="KW-0677">Repeat</keyword>
<evidence type="ECO:0000259" key="12">
    <source>
        <dbReference type="PROSITE" id="PS50929"/>
    </source>
</evidence>
<dbReference type="InterPro" id="IPR027417">
    <property type="entry name" value="P-loop_NTPase"/>
</dbReference>
<dbReference type="Gene3D" id="3.40.50.300">
    <property type="entry name" value="P-loop containing nucleotide triphosphate hydrolases"/>
    <property type="match status" value="2"/>
</dbReference>
<keyword evidence="8 10" id="KW-0472">Membrane</keyword>
<dbReference type="CDD" id="cd18580">
    <property type="entry name" value="ABC_6TM_ABCC_D2"/>
    <property type="match status" value="1"/>
</dbReference>
<dbReference type="CDD" id="cd03244">
    <property type="entry name" value="ABCC_MRP_domain2"/>
    <property type="match status" value="1"/>
</dbReference>
<dbReference type="FunFam" id="3.40.50.300:FF:000163">
    <property type="entry name" value="Multidrug resistance-associated protein member 4"/>
    <property type="match status" value="1"/>
</dbReference>
<evidence type="ECO:0000256" key="6">
    <source>
        <dbReference type="ARBA" id="ARBA00022840"/>
    </source>
</evidence>
<dbReference type="EMBL" id="HBIV01033515">
    <property type="protein sequence ID" value="CAE0672252.1"/>
    <property type="molecule type" value="Transcribed_RNA"/>
</dbReference>
<feature type="compositionally biased region" description="Basic and acidic residues" evidence="9">
    <location>
        <begin position="843"/>
        <end position="852"/>
    </location>
</feature>
<feature type="transmembrane region" description="Helical" evidence="10">
    <location>
        <begin position="927"/>
        <end position="945"/>
    </location>
</feature>
<dbReference type="InterPro" id="IPR003593">
    <property type="entry name" value="AAA+_ATPase"/>
</dbReference>
<feature type="transmembrane region" description="Helical" evidence="10">
    <location>
        <begin position="242"/>
        <end position="262"/>
    </location>
</feature>
<dbReference type="InterPro" id="IPR044746">
    <property type="entry name" value="ABCC_6TM_D1"/>
</dbReference>
<feature type="transmembrane region" description="Helical" evidence="10">
    <location>
        <begin position="1114"/>
        <end position="1132"/>
    </location>
</feature>
<keyword evidence="2" id="KW-0813">Transport</keyword>
<evidence type="ECO:0000256" key="1">
    <source>
        <dbReference type="ARBA" id="ARBA00004128"/>
    </source>
</evidence>
<evidence type="ECO:0000256" key="8">
    <source>
        <dbReference type="ARBA" id="ARBA00023136"/>
    </source>
</evidence>
<feature type="region of interest" description="Disordered" evidence="9">
    <location>
        <begin position="795"/>
        <end position="862"/>
    </location>
</feature>
<feature type="transmembrane region" description="Helical" evidence="10">
    <location>
        <begin position="135"/>
        <end position="158"/>
    </location>
</feature>
<feature type="domain" description="ABC transmembrane type-1" evidence="12">
    <location>
        <begin position="103"/>
        <end position="384"/>
    </location>
</feature>
<dbReference type="InterPro" id="IPR011527">
    <property type="entry name" value="ABC1_TM_dom"/>
</dbReference>
<dbReference type="GO" id="GO:0005524">
    <property type="term" value="F:ATP binding"/>
    <property type="evidence" value="ECO:0007669"/>
    <property type="project" value="UniProtKB-KW"/>
</dbReference>
<dbReference type="FunFam" id="1.20.1560.10:FF:000010">
    <property type="entry name" value="Multidrug resistance-associated ABC transporter"/>
    <property type="match status" value="1"/>
</dbReference>
<evidence type="ECO:0000313" key="13">
    <source>
        <dbReference type="EMBL" id="CAE0672252.1"/>
    </source>
</evidence>
<organism evidence="13">
    <name type="scientific">Lotharella globosa</name>
    <dbReference type="NCBI Taxonomy" id="91324"/>
    <lineage>
        <taxon>Eukaryota</taxon>
        <taxon>Sar</taxon>
        <taxon>Rhizaria</taxon>
        <taxon>Cercozoa</taxon>
        <taxon>Chlorarachniophyceae</taxon>
        <taxon>Lotharella</taxon>
    </lineage>
</organism>
<dbReference type="SUPFAM" id="SSF52540">
    <property type="entry name" value="P-loop containing nucleoside triphosphate hydrolases"/>
    <property type="match status" value="3"/>
</dbReference>
<feature type="region of interest" description="Disordered" evidence="9">
    <location>
        <begin position="1"/>
        <end position="24"/>
    </location>
</feature>
<feature type="transmembrane region" description="Helical" evidence="10">
    <location>
        <begin position="1002"/>
        <end position="1022"/>
    </location>
</feature>
<dbReference type="PANTHER" id="PTHR24223:SF443">
    <property type="entry name" value="MULTIDRUG-RESISTANCE LIKE PROTEIN 1, ISOFORM I"/>
    <property type="match status" value="1"/>
</dbReference>